<accession>A0ABD2LAV4</accession>
<dbReference type="InterPro" id="IPR000242">
    <property type="entry name" value="PTP_cat"/>
</dbReference>
<gene>
    <name evidence="2" type="ORF">niasHT_013298</name>
</gene>
<dbReference type="Proteomes" id="UP001620626">
    <property type="component" value="Unassembled WGS sequence"/>
</dbReference>
<evidence type="ECO:0000313" key="2">
    <source>
        <dbReference type="EMBL" id="KAL3112279.1"/>
    </source>
</evidence>
<comment type="caution">
    <text evidence="2">The sequence shown here is derived from an EMBL/GenBank/DDBJ whole genome shotgun (WGS) entry which is preliminary data.</text>
</comment>
<reference evidence="2 3" key="1">
    <citation type="submission" date="2024-10" db="EMBL/GenBank/DDBJ databases">
        <authorList>
            <person name="Kim D."/>
        </authorList>
    </citation>
    <scope>NUCLEOTIDE SEQUENCE [LARGE SCALE GENOMIC DNA]</scope>
    <source>
        <strain evidence="2">BH-2024</strain>
    </source>
</reference>
<dbReference type="SUPFAM" id="SSF52799">
    <property type="entry name" value="(Phosphotyrosine protein) phosphatases II"/>
    <property type="match status" value="1"/>
</dbReference>
<evidence type="ECO:0000313" key="3">
    <source>
        <dbReference type="Proteomes" id="UP001620626"/>
    </source>
</evidence>
<organism evidence="2 3">
    <name type="scientific">Heterodera trifolii</name>
    <dbReference type="NCBI Taxonomy" id="157864"/>
    <lineage>
        <taxon>Eukaryota</taxon>
        <taxon>Metazoa</taxon>
        <taxon>Ecdysozoa</taxon>
        <taxon>Nematoda</taxon>
        <taxon>Chromadorea</taxon>
        <taxon>Rhabditida</taxon>
        <taxon>Tylenchina</taxon>
        <taxon>Tylenchomorpha</taxon>
        <taxon>Tylenchoidea</taxon>
        <taxon>Heteroderidae</taxon>
        <taxon>Heteroderinae</taxon>
        <taxon>Heterodera</taxon>
    </lineage>
</organism>
<protein>
    <recommendedName>
        <fullName evidence="1">Tyrosine-protein phosphatase domain-containing protein</fullName>
    </recommendedName>
</protein>
<keyword evidence="3" id="KW-1185">Reference proteome</keyword>
<dbReference type="Gene3D" id="3.90.190.10">
    <property type="entry name" value="Protein tyrosine phosphatase superfamily"/>
    <property type="match status" value="1"/>
</dbReference>
<sequence>MECRIVHFRFSISSIMWRNCTNVQQQPQQQQCHHRYQLQKIRLRQMALAQFAQQQLALLHLAYLRCDRIDVVGQLRRMRRQRAKLVQTLHQLIFCHEVLRHLVANGITRQPRTHFANYVRFLLSQRTQAGQRRIRAQFTDLLRCPH</sequence>
<proteinExistence type="predicted"/>
<name>A0ABD2LAV4_9BILA</name>
<dbReference type="Pfam" id="PF00102">
    <property type="entry name" value="Y_phosphatase"/>
    <property type="match status" value="1"/>
</dbReference>
<dbReference type="AlphaFoldDB" id="A0ABD2LAV4"/>
<feature type="domain" description="Tyrosine-protein phosphatase" evidence="1">
    <location>
        <begin position="67"/>
        <end position="99"/>
    </location>
</feature>
<dbReference type="InterPro" id="IPR029021">
    <property type="entry name" value="Prot-tyrosine_phosphatase-like"/>
</dbReference>
<dbReference type="EMBL" id="JBICBT010000478">
    <property type="protein sequence ID" value="KAL3112279.1"/>
    <property type="molecule type" value="Genomic_DNA"/>
</dbReference>
<evidence type="ECO:0000259" key="1">
    <source>
        <dbReference type="Pfam" id="PF00102"/>
    </source>
</evidence>